<keyword evidence="4 7" id="KW-0808">Transferase</keyword>
<dbReference type="SUPFAM" id="SSF53383">
    <property type="entry name" value="PLP-dependent transferases"/>
    <property type="match status" value="1"/>
</dbReference>
<evidence type="ECO:0000256" key="4">
    <source>
        <dbReference type="ARBA" id="ARBA00022679"/>
    </source>
</evidence>
<feature type="domain" description="Aminotransferase class I/classII large" evidence="6">
    <location>
        <begin position="39"/>
        <end position="395"/>
    </location>
</feature>
<dbReference type="InterPro" id="IPR015421">
    <property type="entry name" value="PyrdxlP-dep_Trfase_major"/>
</dbReference>
<dbReference type="GO" id="GO:0006520">
    <property type="term" value="P:amino acid metabolic process"/>
    <property type="evidence" value="ECO:0007669"/>
    <property type="project" value="InterPro"/>
</dbReference>
<reference evidence="7 8" key="1">
    <citation type="submission" date="2016-07" db="EMBL/GenBank/DDBJ databases">
        <title>Pervasive Adenine N6-methylation of Active Genes in Fungi.</title>
        <authorList>
            <consortium name="DOE Joint Genome Institute"/>
            <person name="Mondo S.J."/>
            <person name="Dannebaum R.O."/>
            <person name="Kuo R.C."/>
            <person name="Labutti K."/>
            <person name="Haridas S."/>
            <person name="Kuo A."/>
            <person name="Salamov A."/>
            <person name="Ahrendt S.R."/>
            <person name="Lipzen A."/>
            <person name="Sullivan W."/>
            <person name="Andreopoulos W.B."/>
            <person name="Clum A."/>
            <person name="Lindquist E."/>
            <person name="Daum C."/>
            <person name="Ramamoorthy G.K."/>
            <person name="Gryganskyi A."/>
            <person name="Culley D."/>
            <person name="Magnuson J.K."/>
            <person name="James T.Y."/>
            <person name="O'Malley M.A."/>
            <person name="Stajich J.E."/>
            <person name="Spatafora J.W."/>
            <person name="Visel A."/>
            <person name="Grigoriev I.V."/>
        </authorList>
    </citation>
    <scope>NUCLEOTIDE SEQUENCE [LARGE SCALE GENOMIC DNA]</scope>
    <source>
        <strain evidence="7 8">62-1032</strain>
    </source>
</reference>
<dbReference type="OrthoDB" id="7042322at2759"/>
<proteinExistence type="inferred from homology"/>
<dbReference type="GO" id="GO:0008483">
    <property type="term" value="F:transaminase activity"/>
    <property type="evidence" value="ECO:0007669"/>
    <property type="project" value="UniProtKB-KW"/>
</dbReference>
<dbReference type="InterPro" id="IPR004838">
    <property type="entry name" value="NHTrfase_class1_PyrdxlP-BS"/>
</dbReference>
<sequence length="423" mass="46303">MTTPIAYKVNPALQATNSPPIPLAGAWSALYTPTPSAPLINLAQGVPGAPPPAEFQRRLAEAAADPVTTGYGDLRGDAELREKLARDLEGAYAFEEDKVDEEKEVVLTAGCNLAFYATMVSLAGAGDEIILPTPWYFNNEMVLAQLGISVVPLVCQAPSFQPSPKDCEALITEKTRAIVLVTPNNPTGAIYTDELLHEFAELAIRRGVALVLDETYREFLPSRPHTLFTTTPWRSYLIHLFSFSKSYAIPGHRLGAIISSSQFLSQLNKTLDCLQICPARPAQKAVEWAVEATREWREATRDEIAQRQKLFKELLEGVEGWEVSTGGGYFAYVKHPFSGVSSEVVASRLGQYVGITVLPGTFFSPPFANIDDDRYIRFSIANVSADTLKKVPERLVKLNELWESLPAPPKVDGKGFEGKGSSD</sequence>
<organism evidence="7 8">
    <name type="scientific">Leucosporidium creatinivorum</name>
    <dbReference type="NCBI Taxonomy" id="106004"/>
    <lineage>
        <taxon>Eukaryota</taxon>
        <taxon>Fungi</taxon>
        <taxon>Dikarya</taxon>
        <taxon>Basidiomycota</taxon>
        <taxon>Pucciniomycotina</taxon>
        <taxon>Microbotryomycetes</taxon>
        <taxon>Leucosporidiales</taxon>
        <taxon>Leucosporidium</taxon>
    </lineage>
</organism>
<evidence type="ECO:0000256" key="1">
    <source>
        <dbReference type="ARBA" id="ARBA00001933"/>
    </source>
</evidence>
<dbReference type="InterPro" id="IPR004839">
    <property type="entry name" value="Aminotransferase_I/II_large"/>
</dbReference>
<dbReference type="InterPro" id="IPR050596">
    <property type="entry name" value="AspAT/PAT-like"/>
</dbReference>
<evidence type="ECO:0000256" key="3">
    <source>
        <dbReference type="ARBA" id="ARBA00022576"/>
    </source>
</evidence>
<dbReference type="InParanoid" id="A0A1Y2D5Q4"/>
<evidence type="ECO:0000256" key="2">
    <source>
        <dbReference type="ARBA" id="ARBA00007441"/>
    </source>
</evidence>
<comment type="similarity">
    <text evidence="2">Belongs to the class-I pyridoxal-phosphate-dependent aminotransferase family.</text>
</comment>
<dbReference type="Pfam" id="PF00155">
    <property type="entry name" value="Aminotran_1_2"/>
    <property type="match status" value="1"/>
</dbReference>
<comment type="cofactor">
    <cofactor evidence="1">
        <name>pyridoxal 5'-phosphate</name>
        <dbReference type="ChEBI" id="CHEBI:597326"/>
    </cofactor>
</comment>
<evidence type="ECO:0000259" key="6">
    <source>
        <dbReference type="Pfam" id="PF00155"/>
    </source>
</evidence>
<dbReference type="InterPro" id="IPR015422">
    <property type="entry name" value="PyrdxlP-dep_Trfase_small"/>
</dbReference>
<accession>A0A1Y2D5Q4</accession>
<name>A0A1Y2D5Q4_9BASI</name>
<dbReference type="PANTHER" id="PTHR46383:SF1">
    <property type="entry name" value="ASPARTATE AMINOTRANSFERASE"/>
    <property type="match status" value="1"/>
</dbReference>
<protein>
    <submittedName>
        <fullName evidence="7">Pyridoxal phosphate-dependent transferase</fullName>
    </submittedName>
</protein>
<dbReference type="EMBL" id="MCGR01000097">
    <property type="protein sequence ID" value="ORY54484.1"/>
    <property type="molecule type" value="Genomic_DNA"/>
</dbReference>
<comment type="caution">
    <text evidence="7">The sequence shown here is derived from an EMBL/GenBank/DDBJ whole genome shotgun (WGS) entry which is preliminary data.</text>
</comment>
<keyword evidence="5" id="KW-0663">Pyridoxal phosphate</keyword>
<dbReference type="Proteomes" id="UP000193467">
    <property type="component" value="Unassembled WGS sequence"/>
</dbReference>
<dbReference type="AlphaFoldDB" id="A0A1Y2D5Q4"/>
<dbReference type="Gene3D" id="3.90.1150.10">
    <property type="entry name" value="Aspartate Aminotransferase, domain 1"/>
    <property type="match status" value="1"/>
</dbReference>
<dbReference type="STRING" id="106004.A0A1Y2D5Q4"/>
<dbReference type="NCBIfam" id="NF005732">
    <property type="entry name" value="PRK07550.1"/>
    <property type="match status" value="1"/>
</dbReference>
<evidence type="ECO:0000313" key="8">
    <source>
        <dbReference type="Proteomes" id="UP000193467"/>
    </source>
</evidence>
<dbReference type="PROSITE" id="PS00105">
    <property type="entry name" value="AA_TRANSFER_CLASS_1"/>
    <property type="match status" value="1"/>
</dbReference>
<gene>
    <name evidence="7" type="ORF">BCR35DRAFT_310333</name>
</gene>
<evidence type="ECO:0000256" key="5">
    <source>
        <dbReference type="ARBA" id="ARBA00022898"/>
    </source>
</evidence>
<keyword evidence="8" id="KW-1185">Reference proteome</keyword>
<dbReference type="CDD" id="cd00609">
    <property type="entry name" value="AAT_like"/>
    <property type="match status" value="1"/>
</dbReference>
<dbReference type="InterPro" id="IPR015424">
    <property type="entry name" value="PyrdxlP-dep_Trfase"/>
</dbReference>
<keyword evidence="3" id="KW-0032">Aminotransferase</keyword>
<dbReference type="Gene3D" id="3.40.640.10">
    <property type="entry name" value="Type I PLP-dependent aspartate aminotransferase-like (Major domain)"/>
    <property type="match status" value="1"/>
</dbReference>
<dbReference type="GO" id="GO:0030170">
    <property type="term" value="F:pyridoxal phosphate binding"/>
    <property type="evidence" value="ECO:0007669"/>
    <property type="project" value="InterPro"/>
</dbReference>
<dbReference type="PANTHER" id="PTHR46383">
    <property type="entry name" value="ASPARTATE AMINOTRANSFERASE"/>
    <property type="match status" value="1"/>
</dbReference>
<evidence type="ECO:0000313" key="7">
    <source>
        <dbReference type="EMBL" id="ORY54484.1"/>
    </source>
</evidence>